<dbReference type="EC" id="5.2.1.8" evidence="3"/>
<comment type="catalytic activity">
    <reaction evidence="1">
        <text>[protein]-peptidylproline (omega=180) = [protein]-peptidylproline (omega=0)</text>
        <dbReference type="Rhea" id="RHEA:16237"/>
        <dbReference type="Rhea" id="RHEA-COMP:10747"/>
        <dbReference type="Rhea" id="RHEA-COMP:10748"/>
        <dbReference type="ChEBI" id="CHEBI:83833"/>
        <dbReference type="ChEBI" id="CHEBI:83834"/>
        <dbReference type="EC" id="5.2.1.8"/>
    </reaction>
</comment>
<feature type="compositionally biased region" description="Basic and acidic residues" evidence="6">
    <location>
        <begin position="190"/>
        <end position="201"/>
    </location>
</feature>
<evidence type="ECO:0000313" key="9">
    <source>
        <dbReference type="Proteomes" id="UP001447188"/>
    </source>
</evidence>
<comment type="caution">
    <text evidence="8">The sequence shown here is derived from an EMBL/GenBank/DDBJ whole genome shotgun (WGS) entry which is preliminary data.</text>
</comment>
<accession>A0ABR3G6U0</accession>
<dbReference type="Gene3D" id="2.40.100.10">
    <property type="entry name" value="Cyclophilin-like"/>
    <property type="match status" value="1"/>
</dbReference>
<dbReference type="SUPFAM" id="SSF50891">
    <property type="entry name" value="Cyclophilin-like"/>
    <property type="match status" value="1"/>
</dbReference>
<keyword evidence="9" id="KW-1185">Reference proteome</keyword>
<reference evidence="8 9" key="1">
    <citation type="submission" date="2024-02" db="EMBL/GenBank/DDBJ databases">
        <title>Discinaceae phylogenomics.</title>
        <authorList>
            <person name="Dirks A.C."/>
            <person name="James T.Y."/>
        </authorList>
    </citation>
    <scope>NUCLEOTIDE SEQUENCE [LARGE SCALE GENOMIC DNA]</scope>
    <source>
        <strain evidence="8 9">ACD0624</strain>
    </source>
</reference>
<dbReference type="InterPro" id="IPR011990">
    <property type="entry name" value="TPR-like_helical_dom_sf"/>
</dbReference>
<feature type="domain" description="PPIase cyclophilin-type" evidence="7">
    <location>
        <begin position="14"/>
        <end position="178"/>
    </location>
</feature>
<dbReference type="PRINTS" id="PR00153">
    <property type="entry name" value="CSAPPISMRASE"/>
</dbReference>
<dbReference type="Pfam" id="PF00160">
    <property type="entry name" value="Pro_isomerase"/>
    <property type="match status" value="1"/>
</dbReference>
<dbReference type="GO" id="GO:0003755">
    <property type="term" value="F:peptidyl-prolyl cis-trans isomerase activity"/>
    <property type="evidence" value="ECO:0007669"/>
    <property type="project" value="UniProtKB-EC"/>
</dbReference>
<dbReference type="InterPro" id="IPR002130">
    <property type="entry name" value="Cyclophilin-type_PPIase_dom"/>
</dbReference>
<dbReference type="InterPro" id="IPR029000">
    <property type="entry name" value="Cyclophilin-like_dom_sf"/>
</dbReference>
<dbReference type="InterPro" id="IPR020892">
    <property type="entry name" value="Cyclophilin-type_PPIase_CS"/>
</dbReference>
<evidence type="ECO:0000256" key="2">
    <source>
        <dbReference type="ARBA" id="ARBA00010898"/>
    </source>
</evidence>
<evidence type="ECO:0000256" key="1">
    <source>
        <dbReference type="ARBA" id="ARBA00000971"/>
    </source>
</evidence>
<dbReference type="Gene3D" id="1.25.40.10">
    <property type="entry name" value="Tetratricopeptide repeat domain"/>
    <property type="match status" value="1"/>
</dbReference>
<dbReference type="EMBL" id="JBBBZM010000224">
    <property type="protein sequence ID" value="KAL0631659.1"/>
    <property type="molecule type" value="Genomic_DNA"/>
</dbReference>
<evidence type="ECO:0000313" key="8">
    <source>
        <dbReference type="EMBL" id="KAL0631659.1"/>
    </source>
</evidence>
<protein>
    <recommendedName>
        <fullName evidence="3">peptidylprolyl isomerase</fullName>
        <ecNumber evidence="3">5.2.1.8</ecNumber>
    </recommendedName>
</protein>
<dbReference type="SUPFAM" id="SSF48452">
    <property type="entry name" value="TPR-like"/>
    <property type="match status" value="1"/>
</dbReference>
<dbReference type="Proteomes" id="UP001447188">
    <property type="component" value="Unassembled WGS sequence"/>
</dbReference>
<evidence type="ECO:0000259" key="7">
    <source>
        <dbReference type="PROSITE" id="PS50072"/>
    </source>
</evidence>
<evidence type="ECO:0000256" key="5">
    <source>
        <dbReference type="ARBA" id="ARBA00023235"/>
    </source>
</evidence>
<dbReference type="CDD" id="cd01926">
    <property type="entry name" value="cyclophilin_ABH_like"/>
    <property type="match status" value="1"/>
</dbReference>
<organism evidence="8 9">
    <name type="scientific">Discina gigas</name>
    <dbReference type="NCBI Taxonomy" id="1032678"/>
    <lineage>
        <taxon>Eukaryota</taxon>
        <taxon>Fungi</taxon>
        <taxon>Dikarya</taxon>
        <taxon>Ascomycota</taxon>
        <taxon>Pezizomycotina</taxon>
        <taxon>Pezizomycetes</taxon>
        <taxon>Pezizales</taxon>
        <taxon>Discinaceae</taxon>
        <taxon>Discina</taxon>
    </lineage>
</organism>
<name>A0ABR3G6U0_9PEZI</name>
<sequence length="373" mass="40891">MAEESAPVQRVRCFLDISIGGKRAERVVLELYNDVVPKTAENFRALCTGEKGIGKTGKPLHYKGSAFHRVIKRFMIQGGDFTAGNGSGGESIYGTKFEDENFIKRHDKSFLLSMANAGPGTNGSQFFVTTVPTPHLDQKHVVFGEVLSGKSVIRKIEEMKTDNTDKPGRPVVIEDCGELKGPDADVAAIRGDDGTGDKYEDFPDDENPEMDGSTILRITTELKEFGNKAFKGGDLELGLEKYTKGLRYLDEYPVLVETDPPELFKNIQALRFVLLSNSALLQNKQKLYREGEEAATKALLIPEITGTDKAKALFRRATAKAALKDDGGALEDLKEANKYAPGDAAVLKELGAAKERVQAKKDKESAAYKKFFG</sequence>
<keyword evidence="4" id="KW-0697">Rotamase</keyword>
<dbReference type="PROSITE" id="PS50072">
    <property type="entry name" value="CSA_PPIASE_2"/>
    <property type="match status" value="1"/>
</dbReference>
<feature type="region of interest" description="Disordered" evidence="6">
    <location>
        <begin position="189"/>
        <end position="211"/>
    </location>
</feature>
<dbReference type="PANTHER" id="PTHR11071">
    <property type="entry name" value="PEPTIDYL-PROLYL CIS-TRANS ISOMERASE"/>
    <property type="match status" value="1"/>
</dbReference>
<evidence type="ECO:0000256" key="6">
    <source>
        <dbReference type="SAM" id="MobiDB-lite"/>
    </source>
</evidence>
<evidence type="ECO:0000256" key="3">
    <source>
        <dbReference type="ARBA" id="ARBA00013194"/>
    </source>
</evidence>
<dbReference type="PROSITE" id="PS00170">
    <property type="entry name" value="CSA_PPIASE_1"/>
    <property type="match status" value="1"/>
</dbReference>
<evidence type="ECO:0000256" key="4">
    <source>
        <dbReference type="ARBA" id="ARBA00023110"/>
    </source>
</evidence>
<comment type="similarity">
    <text evidence="2">Belongs to the cyclophilin-type PPIase family. PPIase D subfamily.</text>
</comment>
<proteinExistence type="inferred from homology"/>
<keyword evidence="5 8" id="KW-0413">Isomerase</keyword>
<gene>
    <name evidence="8" type="primary">CPR6</name>
    <name evidence="8" type="ORF">Q9L58_009471</name>
</gene>
<dbReference type="PANTHER" id="PTHR11071:SF561">
    <property type="entry name" value="PEPTIDYL-PROLYL CIS-TRANS ISOMERASE D-RELATED"/>
    <property type="match status" value="1"/>
</dbReference>